<protein>
    <submittedName>
        <fullName evidence="3">Uncharacterized protein</fullName>
    </submittedName>
</protein>
<dbReference type="OrthoDB" id="565522at2759"/>
<evidence type="ECO:0000256" key="2">
    <source>
        <dbReference type="SAM" id="SignalP"/>
    </source>
</evidence>
<keyword evidence="1" id="KW-0175">Coiled coil</keyword>
<feature type="coiled-coil region" evidence="1">
    <location>
        <begin position="30"/>
        <end position="110"/>
    </location>
</feature>
<comment type="caution">
    <text evidence="3">The sequence shown here is derived from an EMBL/GenBank/DDBJ whole genome shotgun (WGS) entry which is preliminary data.</text>
</comment>
<evidence type="ECO:0000313" key="4">
    <source>
        <dbReference type="Proteomes" id="UP000591131"/>
    </source>
</evidence>
<dbReference type="Proteomes" id="UP000591131">
    <property type="component" value="Unassembled WGS sequence"/>
</dbReference>
<organism evidence="3 4">
    <name type="scientific">Perkinsus chesapeaki</name>
    <name type="common">Clam parasite</name>
    <name type="synonym">Perkinsus andrewsi</name>
    <dbReference type="NCBI Taxonomy" id="330153"/>
    <lineage>
        <taxon>Eukaryota</taxon>
        <taxon>Sar</taxon>
        <taxon>Alveolata</taxon>
        <taxon>Perkinsozoa</taxon>
        <taxon>Perkinsea</taxon>
        <taxon>Perkinsida</taxon>
        <taxon>Perkinsidae</taxon>
        <taxon>Perkinsus</taxon>
    </lineage>
</organism>
<dbReference type="AlphaFoldDB" id="A0A7J6KPC7"/>
<name>A0A7J6KPC7_PERCH</name>
<evidence type="ECO:0000256" key="1">
    <source>
        <dbReference type="SAM" id="Coils"/>
    </source>
</evidence>
<feature type="non-terminal residue" evidence="3">
    <location>
        <position position="1"/>
    </location>
</feature>
<evidence type="ECO:0000313" key="3">
    <source>
        <dbReference type="EMBL" id="KAF4648459.1"/>
    </source>
</evidence>
<feature type="signal peptide" evidence="2">
    <location>
        <begin position="1"/>
        <end position="18"/>
    </location>
</feature>
<reference evidence="3 4" key="1">
    <citation type="submission" date="2020-04" db="EMBL/GenBank/DDBJ databases">
        <title>Perkinsus chesapeaki whole genome sequence.</title>
        <authorList>
            <person name="Bogema D.R."/>
        </authorList>
    </citation>
    <scope>NUCLEOTIDE SEQUENCE [LARGE SCALE GENOMIC DNA]</scope>
    <source>
        <strain evidence="3">ATCC PRA-425</strain>
    </source>
</reference>
<dbReference type="EMBL" id="JAAPAO010001979">
    <property type="protein sequence ID" value="KAF4648459.1"/>
    <property type="molecule type" value="Genomic_DNA"/>
</dbReference>
<feature type="chain" id="PRO_5029788357" evidence="2">
    <location>
        <begin position="19"/>
        <end position="225"/>
    </location>
</feature>
<keyword evidence="4" id="KW-1185">Reference proteome</keyword>
<proteinExistence type="predicted"/>
<keyword evidence="2" id="KW-0732">Signal</keyword>
<accession>A0A7J6KPC7</accession>
<sequence>MNSFLILTLFKNISLSSLRVLLYLQFNTGVIQVTELMKAVEEEQERHEIERARMTQAVSRTNAENADLKRQLENLKVEHEKAIDEAQQRASAAEDRAESTQDDLEKYKLMLGKVVADRAALSEKLDDEDRVDAGILRQMLVRVSLNIDNPTVRGDALSVMAEVVKLPDGVKQQCGLPVRRSSTANPPITELTRGSSLADKFVNFLDDEVGGGSGDPQPAKDGEIS</sequence>
<gene>
    <name evidence="3" type="ORF">FOL47_003185</name>
</gene>